<protein>
    <submittedName>
        <fullName evidence="2">Uncharacterized protein</fullName>
    </submittedName>
</protein>
<evidence type="ECO:0000313" key="3">
    <source>
        <dbReference type="Proteomes" id="UP000004473"/>
    </source>
</evidence>
<gene>
    <name evidence="2" type="ORF">HMPREF1051_0312</name>
</gene>
<evidence type="ECO:0000313" key="2">
    <source>
        <dbReference type="EMBL" id="EIG30184.1"/>
    </source>
</evidence>
<sequence length="54" mass="5741">MKASDTGVSRQTRRVRQAILTPAPALRKILKMPAGQAGFRRGGPSAQPLPTGEL</sequence>
<dbReference type="AlphaFoldDB" id="I2NWH3"/>
<organism evidence="2 3">
    <name type="scientific">Neisseria sicca VK64</name>
    <dbReference type="NCBI Taxonomy" id="1095748"/>
    <lineage>
        <taxon>Bacteria</taxon>
        <taxon>Pseudomonadati</taxon>
        <taxon>Pseudomonadota</taxon>
        <taxon>Betaproteobacteria</taxon>
        <taxon>Neisseriales</taxon>
        <taxon>Neisseriaceae</taxon>
        <taxon>Neisseria</taxon>
    </lineage>
</organism>
<comment type="caution">
    <text evidence="2">The sequence shown here is derived from an EMBL/GenBank/DDBJ whole genome shotgun (WGS) entry which is preliminary data.</text>
</comment>
<dbReference type="PATRIC" id="fig|1095748.3.peg.311"/>
<name>I2NWH3_NEISI</name>
<accession>I2NWH3</accession>
<feature type="region of interest" description="Disordered" evidence="1">
    <location>
        <begin position="33"/>
        <end position="54"/>
    </location>
</feature>
<proteinExistence type="predicted"/>
<reference evidence="2 3" key="1">
    <citation type="submission" date="2012-04" db="EMBL/GenBank/DDBJ databases">
        <authorList>
            <person name="Harkins D.M."/>
            <person name="Madupu R."/>
            <person name="Durkin A.S."/>
            <person name="Torralba M."/>
            <person name="Methe B."/>
            <person name="Sutton G.G."/>
            <person name="Nelson K.E."/>
        </authorList>
    </citation>
    <scope>NUCLEOTIDE SEQUENCE [LARGE SCALE GENOMIC DNA]</scope>
    <source>
        <strain evidence="2 3">VK64</strain>
    </source>
</reference>
<dbReference type="EMBL" id="AJMT01000015">
    <property type="protein sequence ID" value="EIG30184.1"/>
    <property type="molecule type" value="Genomic_DNA"/>
</dbReference>
<evidence type="ECO:0000256" key="1">
    <source>
        <dbReference type="SAM" id="MobiDB-lite"/>
    </source>
</evidence>
<dbReference type="Proteomes" id="UP000004473">
    <property type="component" value="Unassembled WGS sequence"/>
</dbReference>